<reference evidence="2 3" key="1">
    <citation type="submission" date="2020-08" db="EMBL/GenBank/DDBJ databases">
        <title>Genomic Encyclopedia of Type Strains, Phase IV (KMG-IV): sequencing the most valuable type-strain genomes for metagenomic binning, comparative biology and taxonomic classification.</title>
        <authorList>
            <person name="Goeker M."/>
        </authorList>
    </citation>
    <scope>NUCLEOTIDE SEQUENCE [LARGE SCALE GENOMIC DNA]</scope>
    <source>
        <strain evidence="2 3">DSM 102255</strain>
    </source>
</reference>
<protein>
    <submittedName>
        <fullName evidence="2">Uncharacterized protein</fullName>
    </submittedName>
</protein>
<dbReference type="Proteomes" id="UP000552700">
    <property type="component" value="Unassembled WGS sequence"/>
</dbReference>
<sequence length="125" mass="13792">MYAHKAGVSKEVWDTEEKLCIQAGKDAGKNPGVSNPYNPVTQSTAAGAAGASFAAGFMNGILRRKAMYATYYGCLKAHGYVQRNLPEEQYQQYKKLKGAERDTRLYELTSADNTTDPVVPEDEYD</sequence>
<evidence type="ECO:0000313" key="2">
    <source>
        <dbReference type="EMBL" id="MBB6123470.1"/>
    </source>
</evidence>
<accession>A0A841IYS0</accession>
<keyword evidence="3" id="KW-1185">Reference proteome</keyword>
<feature type="region of interest" description="Disordered" evidence="1">
    <location>
        <begin position="106"/>
        <end position="125"/>
    </location>
</feature>
<organism evidence="2 3">
    <name type="scientific">Sphingobium subterraneum</name>
    <dbReference type="NCBI Taxonomy" id="627688"/>
    <lineage>
        <taxon>Bacteria</taxon>
        <taxon>Pseudomonadati</taxon>
        <taxon>Pseudomonadota</taxon>
        <taxon>Alphaproteobacteria</taxon>
        <taxon>Sphingomonadales</taxon>
        <taxon>Sphingomonadaceae</taxon>
        <taxon>Sphingobium</taxon>
    </lineage>
</organism>
<proteinExistence type="predicted"/>
<comment type="caution">
    <text evidence="2">The sequence shown here is derived from an EMBL/GenBank/DDBJ whole genome shotgun (WGS) entry which is preliminary data.</text>
</comment>
<dbReference type="AlphaFoldDB" id="A0A841IYS0"/>
<gene>
    <name evidence="2" type="ORF">FHS92_001177</name>
</gene>
<name>A0A841IYS0_9SPHN</name>
<evidence type="ECO:0000313" key="3">
    <source>
        <dbReference type="Proteomes" id="UP000552700"/>
    </source>
</evidence>
<evidence type="ECO:0000256" key="1">
    <source>
        <dbReference type="SAM" id="MobiDB-lite"/>
    </source>
</evidence>
<dbReference type="EMBL" id="JACIJP010000001">
    <property type="protein sequence ID" value="MBB6123470.1"/>
    <property type="molecule type" value="Genomic_DNA"/>
</dbReference>